<reference evidence="1" key="1">
    <citation type="submission" date="2014-11" db="EMBL/GenBank/DDBJ databases">
        <authorList>
            <person name="Amaro Gonzalez C."/>
        </authorList>
    </citation>
    <scope>NUCLEOTIDE SEQUENCE</scope>
</reference>
<sequence>MSLSASTMQRHSGVKHLVTSVHCLECPLTAVTIGLWMGHDPEPTPLQSPLSFKKSDL</sequence>
<dbReference type="AlphaFoldDB" id="A0A0E9X6N9"/>
<accession>A0A0E9X6N9</accession>
<dbReference type="EMBL" id="GBXM01011229">
    <property type="protein sequence ID" value="JAH97348.1"/>
    <property type="molecule type" value="Transcribed_RNA"/>
</dbReference>
<evidence type="ECO:0000313" key="1">
    <source>
        <dbReference type="EMBL" id="JAH97348.1"/>
    </source>
</evidence>
<name>A0A0E9X6N9_ANGAN</name>
<protein>
    <submittedName>
        <fullName evidence="1">Uncharacterized protein</fullName>
    </submittedName>
</protein>
<proteinExistence type="predicted"/>
<reference evidence="1" key="2">
    <citation type="journal article" date="2015" name="Fish Shellfish Immunol.">
        <title>Early steps in the European eel (Anguilla anguilla)-Vibrio vulnificus interaction in the gills: Role of the RtxA13 toxin.</title>
        <authorList>
            <person name="Callol A."/>
            <person name="Pajuelo D."/>
            <person name="Ebbesson L."/>
            <person name="Teles M."/>
            <person name="MacKenzie S."/>
            <person name="Amaro C."/>
        </authorList>
    </citation>
    <scope>NUCLEOTIDE SEQUENCE</scope>
</reference>
<organism evidence="1">
    <name type="scientific">Anguilla anguilla</name>
    <name type="common">European freshwater eel</name>
    <name type="synonym">Muraena anguilla</name>
    <dbReference type="NCBI Taxonomy" id="7936"/>
    <lineage>
        <taxon>Eukaryota</taxon>
        <taxon>Metazoa</taxon>
        <taxon>Chordata</taxon>
        <taxon>Craniata</taxon>
        <taxon>Vertebrata</taxon>
        <taxon>Euteleostomi</taxon>
        <taxon>Actinopterygii</taxon>
        <taxon>Neopterygii</taxon>
        <taxon>Teleostei</taxon>
        <taxon>Anguilliformes</taxon>
        <taxon>Anguillidae</taxon>
        <taxon>Anguilla</taxon>
    </lineage>
</organism>